<dbReference type="EMBL" id="JBHRTL010000006">
    <property type="protein sequence ID" value="MFC3154997.1"/>
    <property type="molecule type" value="Genomic_DNA"/>
</dbReference>
<feature type="domain" description="3-hydroxyacyl-CoA dehydrogenase C-terminal" evidence="13">
    <location>
        <begin position="623"/>
        <end position="706"/>
    </location>
</feature>
<dbReference type="Gene3D" id="3.40.50.720">
    <property type="entry name" value="NAD(P)-binding Rossmann-like Domain"/>
    <property type="match status" value="1"/>
</dbReference>
<dbReference type="CDD" id="cd06558">
    <property type="entry name" value="crotonase-like"/>
    <property type="match status" value="1"/>
</dbReference>
<evidence type="ECO:0000256" key="5">
    <source>
        <dbReference type="ARBA" id="ARBA00022832"/>
    </source>
</evidence>
<keyword evidence="6" id="KW-0442">Lipid degradation</keyword>
<feature type="domain" description="3-hydroxyacyl-CoA dehydrogenase NAD binding" evidence="14">
    <location>
        <begin position="314"/>
        <end position="493"/>
    </location>
</feature>
<feature type="domain" description="3-hydroxyacyl-CoA dehydrogenase C-terminal" evidence="13">
    <location>
        <begin position="495"/>
        <end position="590"/>
    </location>
</feature>
<accession>A0ABV7HMN4</accession>
<name>A0ABV7HMN4_9GAMM</name>
<evidence type="ECO:0000256" key="6">
    <source>
        <dbReference type="ARBA" id="ARBA00022963"/>
    </source>
</evidence>
<evidence type="ECO:0000256" key="3">
    <source>
        <dbReference type="ARBA" id="ARBA00008750"/>
    </source>
</evidence>
<dbReference type="InterPro" id="IPR029045">
    <property type="entry name" value="ClpP/crotonase-like_dom_sf"/>
</dbReference>
<dbReference type="InterPro" id="IPR036291">
    <property type="entry name" value="NAD(P)-bd_dom_sf"/>
</dbReference>
<evidence type="ECO:0000256" key="2">
    <source>
        <dbReference type="ARBA" id="ARBA00007005"/>
    </source>
</evidence>
<evidence type="ECO:0000256" key="12">
    <source>
        <dbReference type="ARBA" id="ARBA00049556"/>
    </source>
</evidence>
<dbReference type="SUPFAM" id="SSF52096">
    <property type="entry name" value="ClpP/crotonase"/>
    <property type="match status" value="1"/>
</dbReference>
<dbReference type="Gene3D" id="1.10.1040.50">
    <property type="match status" value="1"/>
</dbReference>
<evidence type="ECO:0000256" key="1">
    <source>
        <dbReference type="ARBA" id="ARBA00005005"/>
    </source>
</evidence>
<evidence type="ECO:0000256" key="7">
    <source>
        <dbReference type="ARBA" id="ARBA00023002"/>
    </source>
</evidence>
<comment type="similarity">
    <text evidence="2">In the central section; belongs to the 3-hydroxyacyl-CoA dehydrogenase family.</text>
</comment>
<dbReference type="NCBIfam" id="NF008727">
    <property type="entry name" value="PRK11730.1"/>
    <property type="match status" value="1"/>
</dbReference>
<sequence>MYQGDIFTLTRKAGIAELEINTPDSPVNVFSRKAIAELSQVLDVLEHAELSGLMIVSGKDSFLAGADIKEFTDVFSSGGEAIAAHLTPNIQNFQRLQSLPFATVAVINKLALGGGLEMALACDYRVADTGARIGLPETRLGIIPGWGGTVRLLRIAGLDTALEWIATAKEASAADALKAHVLDAVVAQDELRGCAAELLRRCAQGEMDYELRRQQKNQPLALNPIESGLAFESAKAFIAQKAGRHYPAPLAALEAIREAATKSALEAAESELAYFIQVAQTDTAKALSGLFIADQALSKKARQWQAKASVKTAKLAVVGAGIMGGGIACQSALKGLPVALKDINQKGIDLGLQEAASVLGRRVEKGKMSVAALAEALTRIQPTLNDQPLATADVVVEAVVENIAVKKTVLADVEAQLPATAVLSSNTSTISITELATALTRPEQFCGLHFFNPVHAMPLVEVIRGAKTSDDTVARAVECAGALGKKAVVVNDCAGFLVNRVLFAYFAGFAALLDDGVDFTHIDAAMVRWGWPMGPAHLLDVVGLDTAEHAEATMANAFPERMGRTNPSPTTILYQAGLLGQKGGKGFYCYEKDKRGRPQKTPNPDAVQMLNIQSTAKPDDETIVLRMMAPLVNELCRTLQEGIVGSVAEADMAMIYGLGFPAHRGGVLRWVDSIGVRQFCEQLNTLRQYGPLYQTEPMMSELAEQGASFYGSAATSATLNPSH</sequence>
<comment type="similarity">
    <text evidence="3">In the N-terminal section; belongs to the enoyl-CoA hydratase/isomerase family.</text>
</comment>
<dbReference type="InterPro" id="IPR006108">
    <property type="entry name" value="3HC_DH_C"/>
</dbReference>
<reference evidence="16" key="1">
    <citation type="journal article" date="2019" name="Int. J. Syst. Evol. Microbiol.">
        <title>The Global Catalogue of Microorganisms (GCM) 10K type strain sequencing project: providing services to taxonomists for standard genome sequencing and annotation.</title>
        <authorList>
            <consortium name="The Broad Institute Genomics Platform"/>
            <consortium name="The Broad Institute Genome Sequencing Center for Infectious Disease"/>
            <person name="Wu L."/>
            <person name="Ma J."/>
        </authorList>
    </citation>
    <scope>NUCLEOTIDE SEQUENCE [LARGE SCALE GENOMIC DNA]</scope>
    <source>
        <strain evidence="16">KCTC 52141</strain>
    </source>
</reference>
<evidence type="ECO:0000313" key="16">
    <source>
        <dbReference type="Proteomes" id="UP001595548"/>
    </source>
</evidence>
<keyword evidence="5" id="KW-0276">Fatty acid metabolism</keyword>
<dbReference type="PANTHER" id="PTHR43612">
    <property type="entry name" value="TRIFUNCTIONAL ENZYME SUBUNIT ALPHA"/>
    <property type="match status" value="1"/>
</dbReference>
<evidence type="ECO:0000256" key="8">
    <source>
        <dbReference type="ARBA" id="ARBA00023027"/>
    </source>
</evidence>
<dbReference type="Pfam" id="PF00378">
    <property type="entry name" value="ECH_1"/>
    <property type="match status" value="1"/>
</dbReference>
<keyword evidence="9" id="KW-0443">Lipid metabolism</keyword>
<keyword evidence="16" id="KW-1185">Reference proteome</keyword>
<dbReference type="RefSeq" id="WP_382415507.1">
    <property type="nucleotide sequence ID" value="NZ_AP031500.1"/>
</dbReference>
<dbReference type="Gene3D" id="3.90.226.10">
    <property type="entry name" value="2-enoyl-CoA Hydratase, Chain A, domain 1"/>
    <property type="match status" value="1"/>
</dbReference>
<evidence type="ECO:0000259" key="14">
    <source>
        <dbReference type="Pfam" id="PF02737"/>
    </source>
</evidence>
<evidence type="ECO:0000256" key="4">
    <source>
        <dbReference type="ARBA" id="ARBA00012076"/>
    </source>
</evidence>
<dbReference type="InterPro" id="IPR006176">
    <property type="entry name" value="3-OHacyl-CoA_DH_NAD-bd"/>
</dbReference>
<gene>
    <name evidence="15" type="primary">fadB</name>
    <name evidence="15" type="ORF">ACFOEB_07265</name>
</gene>
<comment type="pathway">
    <text evidence="1">Lipid metabolism; fatty acid beta-oxidation.</text>
</comment>
<organism evidence="15 16">
    <name type="scientific">Gilvimarinus japonicus</name>
    <dbReference type="NCBI Taxonomy" id="1796469"/>
    <lineage>
        <taxon>Bacteria</taxon>
        <taxon>Pseudomonadati</taxon>
        <taxon>Pseudomonadota</taxon>
        <taxon>Gammaproteobacteria</taxon>
        <taxon>Cellvibrionales</taxon>
        <taxon>Cellvibrionaceae</taxon>
        <taxon>Gilvimarinus</taxon>
    </lineage>
</organism>
<dbReference type="PROSITE" id="PS00067">
    <property type="entry name" value="3HCDH"/>
    <property type="match status" value="1"/>
</dbReference>
<evidence type="ECO:0000256" key="10">
    <source>
        <dbReference type="ARBA" id="ARBA00023239"/>
    </source>
</evidence>
<evidence type="ECO:0000259" key="13">
    <source>
        <dbReference type="Pfam" id="PF00725"/>
    </source>
</evidence>
<evidence type="ECO:0000313" key="15">
    <source>
        <dbReference type="EMBL" id="MFC3154997.1"/>
    </source>
</evidence>
<evidence type="ECO:0000256" key="11">
    <source>
        <dbReference type="ARBA" id="ARBA00023268"/>
    </source>
</evidence>
<keyword evidence="7" id="KW-0560">Oxidoreductase</keyword>
<keyword evidence="11" id="KW-0511">Multifunctional enzyme</keyword>
<protein>
    <recommendedName>
        <fullName evidence="4">enoyl-CoA hydratase</fullName>
        <ecNumber evidence="4">4.2.1.17</ecNumber>
    </recommendedName>
</protein>
<dbReference type="Proteomes" id="UP001595548">
    <property type="component" value="Unassembled WGS sequence"/>
</dbReference>
<dbReference type="SUPFAM" id="SSF48179">
    <property type="entry name" value="6-phosphogluconate dehydrogenase C-terminal domain-like"/>
    <property type="match status" value="2"/>
</dbReference>
<keyword evidence="10" id="KW-0456">Lyase</keyword>
<dbReference type="Pfam" id="PF00725">
    <property type="entry name" value="3HCDH"/>
    <property type="match status" value="2"/>
</dbReference>
<dbReference type="EC" id="4.2.1.17" evidence="4"/>
<comment type="caution">
    <text evidence="15">The sequence shown here is derived from an EMBL/GenBank/DDBJ whole genome shotgun (WGS) entry which is preliminary data.</text>
</comment>
<dbReference type="SUPFAM" id="SSF51735">
    <property type="entry name" value="NAD(P)-binding Rossmann-fold domains"/>
    <property type="match status" value="1"/>
</dbReference>
<dbReference type="InterPro" id="IPR008927">
    <property type="entry name" value="6-PGluconate_DH-like_C_sf"/>
</dbReference>
<evidence type="ECO:0000256" key="9">
    <source>
        <dbReference type="ARBA" id="ARBA00023098"/>
    </source>
</evidence>
<comment type="catalytic activity">
    <reaction evidence="12">
        <text>a (3S)-3-hydroxyacyl-CoA + NAD(+) = a 3-oxoacyl-CoA + NADH + H(+)</text>
        <dbReference type="Rhea" id="RHEA:22432"/>
        <dbReference type="ChEBI" id="CHEBI:15378"/>
        <dbReference type="ChEBI" id="CHEBI:57318"/>
        <dbReference type="ChEBI" id="CHEBI:57540"/>
        <dbReference type="ChEBI" id="CHEBI:57945"/>
        <dbReference type="ChEBI" id="CHEBI:90726"/>
        <dbReference type="EC" id="1.1.1.35"/>
    </reaction>
</comment>
<dbReference type="PANTHER" id="PTHR43612:SF3">
    <property type="entry name" value="TRIFUNCTIONAL ENZYME SUBUNIT ALPHA, MITOCHONDRIAL"/>
    <property type="match status" value="1"/>
</dbReference>
<dbReference type="InterPro" id="IPR050136">
    <property type="entry name" value="FA_oxidation_alpha_subunit"/>
</dbReference>
<proteinExistence type="inferred from homology"/>
<dbReference type="Pfam" id="PF02737">
    <property type="entry name" value="3HCDH_N"/>
    <property type="match status" value="1"/>
</dbReference>
<dbReference type="InterPro" id="IPR006180">
    <property type="entry name" value="3-OHacyl-CoA_DH_CS"/>
</dbReference>
<keyword evidence="8" id="KW-0520">NAD</keyword>
<dbReference type="InterPro" id="IPR001753">
    <property type="entry name" value="Enoyl-CoA_hydra/iso"/>
</dbReference>